<evidence type="ECO:0000256" key="1">
    <source>
        <dbReference type="ARBA" id="ARBA00022676"/>
    </source>
</evidence>
<name>A0ABN3B1J8_9MICO</name>
<evidence type="ECO:0000256" key="3">
    <source>
        <dbReference type="SAM" id="MobiDB-lite"/>
    </source>
</evidence>
<comment type="caution">
    <text evidence="4">The sequence shown here is derived from an EMBL/GenBank/DDBJ whole genome shotgun (WGS) entry which is preliminary data.</text>
</comment>
<evidence type="ECO:0000313" key="5">
    <source>
        <dbReference type="Proteomes" id="UP001501084"/>
    </source>
</evidence>
<dbReference type="Gene3D" id="3.40.50.2000">
    <property type="entry name" value="Glycogen Phosphorylase B"/>
    <property type="match status" value="2"/>
</dbReference>
<dbReference type="InterPro" id="IPR051199">
    <property type="entry name" value="LPS_LOS_Heptosyltrfase"/>
</dbReference>
<feature type="compositionally biased region" description="Low complexity" evidence="3">
    <location>
        <begin position="325"/>
        <end position="349"/>
    </location>
</feature>
<dbReference type="PANTHER" id="PTHR30160">
    <property type="entry name" value="TETRAACYLDISACCHARIDE 4'-KINASE-RELATED"/>
    <property type="match status" value="1"/>
</dbReference>
<evidence type="ECO:0000313" key="4">
    <source>
        <dbReference type="EMBL" id="GAA2185598.1"/>
    </source>
</evidence>
<dbReference type="Proteomes" id="UP001501084">
    <property type="component" value="Unassembled WGS sequence"/>
</dbReference>
<evidence type="ECO:0000256" key="2">
    <source>
        <dbReference type="ARBA" id="ARBA00022679"/>
    </source>
</evidence>
<dbReference type="RefSeq" id="WP_346057113.1">
    <property type="nucleotide sequence ID" value="NZ_BAAAOP010000001.1"/>
</dbReference>
<accession>A0ABN3B1J8</accession>
<reference evidence="4 5" key="1">
    <citation type="journal article" date="2019" name="Int. J. Syst. Evol. Microbiol.">
        <title>The Global Catalogue of Microorganisms (GCM) 10K type strain sequencing project: providing services to taxonomists for standard genome sequencing and annotation.</title>
        <authorList>
            <consortium name="The Broad Institute Genomics Platform"/>
            <consortium name="The Broad Institute Genome Sequencing Center for Infectious Disease"/>
            <person name="Wu L."/>
            <person name="Ma J."/>
        </authorList>
    </citation>
    <scope>NUCLEOTIDE SEQUENCE [LARGE SCALE GENOMIC DNA]</scope>
    <source>
        <strain evidence="4 5">JCM 14919</strain>
    </source>
</reference>
<dbReference type="Pfam" id="PF01075">
    <property type="entry name" value="Glyco_transf_9"/>
    <property type="match status" value="1"/>
</dbReference>
<dbReference type="CDD" id="cd03789">
    <property type="entry name" value="GT9_LPS_heptosyltransferase"/>
    <property type="match status" value="1"/>
</dbReference>
<organism evidence="4 5">
    <name type="scientific">Leucobacter alluvii</name>
    <dbReference type="NCBI Taxonomy" id="340321"/>
    <lineage>
        <taxon>Bacteria</taxon>
        <taxon>Bacillati</taxon>
        <taxon>Actinomycetota</taxon>
        <taxon>Actinomycetes</taxon>
        <taxon>Micrococcales</taxon>
        <taxon>Microbacteriaceae</taxon>
        <taxon>Leucobacter</taxon>
    </lineage>
</organism>
<keyword evidence="2" id="KW-0808">Transferase</keyword>
<gene>
    <name evidence="4" type="ORF">GCM10009786_02670</name>
</gene>
<keyword evidence="1" id="KW-0328">Glycosyltransferase</keyword>
<keyword evidence="5" id="KW-1185">Reference proteome</keyword>
<protein>
    <submittedName>
        <fullName evidence="4">Glycosyltransferase family 9 protein</fullName>
    </submittedName>
</protein>
<dbReference type="SUPFAM" id="SSF53756">
    <property type="entry name" value="UDP-Glycosyltransferase/glycogen phosphorylase"/>
    <property type="match status" value="1"/>
</dbReference>
<dbReference type="InterPro" id="IPR002201">
    <property type="entry name" value="Glyco_trans_9"/>
</dbReference>
<sequence length="365" mass="38244">MTRRHRPVLLVLRTLKLGDLLVAVPALRALRRAFPEHRIVLAAPGWLSPIVRLVDAVDELLPTPGLDDPLPLEPGSVDIAVNLHGNGPESRAVIDALEPRRRIVHRLPDDPVIYDEAAPAWVDGMLERERWVRLVSAFGAAGDPDEVRIAVPEAVPPVTGAVVVHVGAFYGSRQWPVDRFAEVARALRADGRRVVVTGDERDRPRAVAVAEAAGLTDDDVLAGRIGLAEFAAVIARAPLVVTADTGAGHLASAYGVPSVVIFGPAPPEEWGPPPGPHVVLTDAAVRRGEAFATEPDPALLAVTAGAVVSAARGVMLPPEPRSTLDAAPSAGSAAEPGARRAAASGASDVGVERSAQALQDARQES</sequence>
<proteinExistence type="predicted"/>
<dbReference type="PANTHER" id="PTHR30160:SF1">
    <property type="entry name" value="LIPOPOLYSACCHARIDE 1,2-N-ACETYLGLUCOSAMINETRANSFERASE-RELATED"/>
    <property type="match status" value="1"/>
</dbReference>
<feature type="region of interest" description="Disordered" evidence="3">
    <location>
        <begin position="318"/>
        <end position="365"/>
    </location>
</feature>
<dbReference type="EMBL" id="BAAAOP010000001">
    <property type="protein sequence ID" value="GAA2185598.1"/>
    <property type="molecule type" value="Genomic_DNA"/>
</dbReference>